<sequence>MDIQQLESIKSTVGLYRWNGHFLEGAKFINSLPIETTSMRGIAIEAAQLYLVQGQYKLANQICNDASGSIFDCLDGNDQPPSSWNEEIAAFELMRAFILIVRYSKLTSALKITQRVGDAWQLGADEEIASGEAAITVEASRDDDSSVLLKQVQVHTIHAAKRRSTSFSEYKILMKFYYWKILVVAAEQGLLEEKLIKATAAKQIGTLRRILQSDGRLREARFLLYFEVNVMIDARLALQELEEFLLAAAGERWNVERALTLADIVEFRLKSEDEAVMAKAEEGFEQARELFERVSHGFGNIDLDLLRLSYSHDISAGEKFVAKTKIADRYFQAGHYQNGIRCLVFAISPEMIIDVYYEHVVNALELLQRKIDEAGSEILKQLSLIHSIGQACLKAPEYGFALQSLESYYANVPAEIGPKYHSLMSSLLSNVYSTFGEHEKSLRAATEGLEIAKSIISYRDQSDAAFQVAVCAFRVSELHPKGSKEAIESIASGIGLMKEWVERDAQEGYHDGEVQKCLQIAEWENMRALFHLESSQISTSPAEQPWIERAKRCLPDSADAMARSKIVDLETRMLICQGKYAECLQISVDHLEGLKNSTSIHPITKAQAYLRSAIQARLQAQNAFHRGQELAPETAQSALKLVFTALQFSHEALELYRKTHGAELILDCTLFVWDMIDLITQGEPDASGQALLVAFMDELRRTEKVCDEMRRSVVPIGRLQSLRNKRSIVSKQANLRLYGVGVALSLQLDDPSTAWLWLQKGKARAFADSLGANVLIPEELLNRVANDRVACELLKREQGVLEGLQDPLINFVISARKLASLRKEMTENALLSEITKIRDGILDLELGDKQLSDSLSKNGLSSERVKFVDWYIPPSADGAKGRIVLFVRHLDGHTQAKRLSVSAPDVKDWVRRAFTYPDMAAPPLSKKTGNRFLKSMNGLVEGLSELTCEGDLLILSPSGPLNNVPLHALTVGDEALVVRNLVVYSSSIATMGQCLNRMHSRERSSPQGEPTDRSSPDTYPARFFAVYEEPQKVSERDLIFSHIKKLASEFPGEVSLGSDVTRSHFLQQCPKTRWVHYHGHAQYAKDDVLKSALVLSDGRDVFASDQDGEEEVDSGTELLNVSDLFNAELPLGGVHFTIIACDSATQEIAPGDEPLGIIPALVYAGATSVLGCIWPIDSRAGRAFSDNFYKELALGGEECGGDGDEVVHLVQALRSTVLKMKNGQLGMEFRQPYYWASFMLYGLWYSLR</sequence>
<feature type="compositionally biased region" description="Basic and acidic residues" evidence="1">
    <location>
        <begin position="999"/>
        <end position="1015"/>
    </location>
</feature>
<organism evidence="3 4">
    <name type="scientific">Fusarium venenatum</name>
    <dbReference type="NCBI Taxonomy" id="56646"/>
    <lineage>
        <taxon>Eukaryota</taxon>
        <taxon>Fungi</taxon>
        <taxon>Dikarya</taxon>
        <taxon>Ascomycota</taxon>
        <taxon>Pezizomycotina</taxon>
        <taxon>Sordariomycetes</taxon>
        <taxon>Hypocreomycetidae</taxon>
        <taxon>Hypocreales</taxon>
        <taxon>Nectriaceae</taxon>
        <taxon>Fusarium</taxon>
    </lineage>
</organism>
<evidence type="ECO:0000313" key="4">
    <source>
        <dbReference type="Proteomes" id="UP000245910"/>
    </source>
</evidence>
<keyword evidence="4" id="KW-1185">Reference proteome</keyword>
<protein>
    <recommendedName>
        <fullName evidence="2">CHAT domain-containing protein</fullName>
    </recommendedName>
</protein>
<evidence type="ECO:0000313" key="3">
    <source>
        <dbReference type="EMBL" id="CEI70921.1"/>
    </source>
</evidence>
<reference evidence="4" key="1">
    <citation type="submission" date="2014-10" db="EMBL/GenBank/DDBJ databases">
        <authorList>
            <person name="King R."/>
        </authorList>
    </citation>
    <scope>NUCLEOTIDE SEQUENCE [LARGE SCALE GENOMIC DNA]</scope>
    <source>
        <strain evidence="4">A3/5</strain>
    </source>
</reference>
<name>A0A2L2TVX7_9HYPO</name>
<dbReference type="AlphaFoldDB" id="A0A2L2TVX7"/>
<feature type="domain" description="CHAT" evidence="2">
    <location>
        <begin position="952"/>
        <end position="1242"/>
    </location>
</feature>
<dbReference type="EMBL" id="LN649231">
    <property type="protein sequence ID" value="CEI70921.1"/>
    <property type="molecule type" value="Genomic_DNA"/>
</dbReference>
<evidence type="ECO:0000256" key="1">
    <source>
        <dbReference type="SAM" id="MobiDB-lite"/>
    </source>
</evidence>
<dbReference type="InterPro" id="IPR024983">
    <property type="entry name" value="CHAT_dom"/>
</dbReference>
<proteinExistence type="predicted"/>
<evidence type="ECO:0000259" key="2">
    <source>
        <dbReference type="Pfam" id="PF12770"/>
    </source>
</evidence>
<dbReference type="STRING" id="56646.A0A2L2TVX7"/>
<feature type="region of interest" description="Disordered" evidence="1">
    <location>
        <begin position="997"/>
        <end position="1018"/>
    </location>
</feature>
<dbReference type="OrthoDB" id="9991317at2759"/>
<dbReference type="Proteomes" id="UP000245910">
    <property type="component" value="Chromosome III"/>
</dbReference>
<accession>A0A2L2TVX7</accession>
<dbReference type="Pfam" id="PF12770">
    <property type="entry name" value="CHAT"/>
    <property type="match status" value="1"/>
</dbReference>